<evidence type="ECO:0000313" key="1">
    <source>
        <dbReference type="EMBL" id="EJW91275.1"/>
    </source>
</evidence>
<organism evidence="1">
    <name type="scientific">gut metagenome</name>
    <dbReference type="NCBI Taxonomy" id="749906"/>
    <lineage>
        <taxon>unclassified sequences</taxon>
        <taxon>metagenomes</taxon>
        <taxon>organismal metagenomes</taxon>
    </lineage>
</organism>
<proteinExistence type="predicted"/>
<dbReference type="AlphaFoldDB" id="J9BUM8"/>
<sequence>MGRPHTPLQNPKFVLLSAVPSGVQSRVRSLMLPRFAQSA</sequence>
<name>J9BUM8_9ZZZZ</name>
<protein>
    <submittedName>
        <fullName evidence="1">Uncharacterized protein</fullName>
    </submittedName>
</protein>
<reference evidence="1" key="1">
    <citation type="journal article" date="2012" name="PLoS ONE">
        <title>Gene sets for utilization of primary and secondary nutrition supplies in the distal gut of endangered iberian lynx.</title>
        <authorList>
            <person name="Alcaide M."/>
            <person name="Messina E."/>
            <person name="Richter M."/>
            <person name="Bargiela R."/>
            <person name="Peplies J."/>
            <person name="Huws S.A."/>
            <person name="Newbold C.J."/>
            <person name="Golyshin P.N."/>
            <person name="Simon M.A."/>
            <person name="Lopez G."/>
            <person name="Yakimov M.M."/>
            <person name="Ferrer M."/>
        </authorList>
    </citation>
    <scope>NUCLEOTIDE SEQUENCE</scope>
</reference>
<gene>
    <name evidence="1" type="ORF">EVA_20617</name>
</gene>
<comment type="caution">
    <text evidence="1">The sequence shown here is derived from an EMBL/GenBank/DDBJ whole genome shotgun (WGS) entry which is preliminary data.</text>
</comment>
<accession>J9BUM8</accession>
<dbReference type="EMBL" id="AMCI01008284">
    <property type="protein sequence ID" value="EJW91275.1"/>
    <property type="molecule type" value="Genomic_DNA"/>
</dbReference>